<keyword evidence="5" id="KW-1185">Reference proteome</keyword>
<feature type="domain" description="DUF4190" evidence="3">
    <location>
        <begin position="148"/>
        <end position="215"/>
    </location>
</feature>
<keyword evidence="2" id="KW-0472">Membrane</keyword>
<dbReference type="AlphaFoldDB" id="A0A3R8R900"/>
<feature type="region of interest" description="Disordered" evidence="1">
    <location>
        <begin position="1"/>
        <end position="114"/>
    </location>
</feature>
<feature type="compositionally biased region" description="Low complexity" evidence="1">
    <location>
        <begin position="42"/>
        <end position="51"/>
    </location>
</feature>
<keyword evidence="2" id="KW-0812">Transmembrane</keyword>
<dbReference type="InterPro" id="IPR025241">
    <property type="entry name" value="DUF4190"/>
</dbReference>
<evidence type="ECO:0000256" key="2">
    <source>
        <dbReference type="SAM" id="Phobius"/>
    </source>
</evidence>
<evidence type="ECO:0000313" key="4">
    <source>
        <dbReference type="EMBL" id="RRQ82750.1"/>
    </source>
</evidence>
<keyword evidence="2" id="KW-1133">Transmembrane helix</keyword>
<dbReference type="Pfam" id="PF13828">
    <property type="entry name" value="DUF4190"/>
    <property type="match status" value="1"/>
</dbReference>
<reference evidence="4 5" key="1">
    <citation type="submission" date="2017-10" db="EMBL/GenBank/DDBJ databases">
        <title>Draft genome of actinobacteria isolated from guarana (Paullinia cupana (Mart.) Ducke.</title>
        <authorList>
            <person name="Siqueira K.A."/>
            <person name="Liotti R.G."/>
            <person name="Mendes T.A."/>
            <person name="Soares M.A."/>
        </authorList>
    </citation>
    <scope>NUCLEOTIDE SEQUENCE [LARGE SCALE GENOMIC DNA]</scope>
    <source>
        <strain evidence="4 5">199</strain>
    </source>
</reference>
<organism evidence="4 5">
    <name type="scientific">Streptomyces griseofuscus</name>
    <dbReference type="NCBI Taxonomy" id="146922"/>
    <lineage>
        <taxon>Bacteria</taxon>
        <taxon>Bacillati</taxon>
        <taxon>Actinomycetota</taxon>
        <taxon>Actinomycetes</taxon>
        <taxon>Kitasatosporales</taxon>
        <taxon>Streptomycetaceae</taxon>
        <taxon>Streptomyces</taxon>
    </lineage>
</organism>
<evidence type="ECO:0000259" key="3">
    <source>
        <dbReference type="Pfam" id="PF13828"/>
    </source>
</evidence>
<feature type="compositionally biased region" description="Basic and acidic residues" evidence="1">
    <location>
        <begin position="1"/>
        <end position="12"/>
    </location>
</feature>
<sequence>MAGRTTEGEVRVSDGTQSSGAAGGGHDPWAPPEPGLSLNKDQPAAPGAGQPPAQPPSVHEQATVTDLPTGGYAQPNFAPPVPGFGAPTPPAFGAPGTGEPVPPPPIAPTGPGVPPVSAPPAGGYGYPGYPAGGGYGWTGMPMTPQNGMGTAAMVLGILSICLFCLYGVASVILGILAVVFGVKGRRRAERGEATNHGQAQAGLIMGVIGIIVGVAVIVLLAIGITAAINEDHSSSDPYYGSLHSVSAPVTVAAQS</sequence>
<comment type="caution">
    <text evidence="4">The sequence shown here is derived from an EMBL/GenBank/DDBJ whole genome shotgun (WGS) entry which is preliminary data.</text>
</comment>
<feature type="transmembrane region" description="Helical" evidence="2">
    <location>
        <begin position="203"/>
        <end position="228"/>
    </location>
</feature>
<feature type="compositionally biased region" description="Pro residues" evidence="1">
    <location>
        <begin position="77"/>
        <end position="92"/>
    </location>
</feature>
<evidence type="ECO:0000313" key="5">
    <source>
        <dbReference type="Proteomes" id="UP000276379"/>
    </source>
</evidence>
<dbReference type="Proteomes" id="UP000276379">
    <property type="component" value="Unassembled WGS sequence"/>
</dbReference>
<accession>A0A3R8R900</accession>
<evidence type="ECO:0000256" key="1">
    <source>
        <dbReference type="SAM" id="MobiDB-lite"/>
    </source>
</evidence>
<protein>
    <submittedName>
        <fullName evidence="4">DUF4190 domain-containing protein</fullName>
    </submittedName>
</protein>
<feature type="transmembrane region" description="Helical" evidence="2">
    <location>
        <begin position="151"/>
        <end position="182"/>
    </location>
</feature>
<name>A0A3R8R900_9ACTN</name>
<gene>
    <name evidence="4" type="ORF">CQW44_27575</name>
</gene>
<dbReference type="EMBL" id="PDES01000013">
    <property type="protein sequence ID" value="RRQ82750.1"/>
    <property type="molecule type" value="Genomic_DNA"/>
</dbReference>
<proteinExistence type="predicted"/>
<feature type="compositionally biased region" description="Pro residues" evidence="1">
    <location>
        <begin position="100"/>
        <end position="114"/>
    </location>
</feature>